<evidence type="ECO:0000313" key="1">
    <source>
        <dbReference type="EMBL" id="CDW20262.1"/>
    </source>
</evidence>
<sequence>MSKFNMEATIPWTEERVTLSCCRTPPVKICSFHRHSIYSMGNDYSFTRSDKTL</sequence>
<accession>A0A0K2T3U5</accession>
<organism evidence="1">
    <name type="scientific">Lepeophtheirus salmonis</name>
    <name type="common">Salmon louse</name>
    <name type="synonym">Caligus salmonis</name>
    <dbReference type="NCBI Taxonomy" id="72036"/>
    <lineage>
        <taxon>Eukaryota</taxon>
        <taxon>Metazoa</taxon>
        <taxon>Ecdysozoa</taxon>
        <taxon>Arthropoda</taxon>
        <taxon>Crustacea</taxon>
        <taxon>Multicrustacea</taxon>
        <taxon>Hexanauplia</taxon>
        <taxon>Copepoda</taxon>
        <taxon>Siphonostomatoida</taxon>
        <taxon>Caligidae</taxon>
        <taxon>Lepeophtheirus</taxon>
    </lineage>
</organism>
<dbReference type="EMBL" id="HACA01002901">
    <property type="protein sequence ID" value="CDW20262.1"/>
    <property type="molecule type" value="Transcribed_RNA"/>
</dbReference>
<dbReference type="AlphaFoldDB" id="A0A0K2T3U5"/>
<protein>
    <submittedName>
        <fullName evidence="1">Uncharacterized protein</fullName>
    </submittedName>
</protein>
<name>A0A0K2T3U5_LEPSM</name>
<proteinExistence type="predicted"/>
<reference evidence="1" key="1">
    <citation type="submission" date="2014-05" db="EMBL/GenBank/DDBJ databases">
        <authorList>
            <person name="Chronopoulou M."/>
        </authorList>
    </citation>
    <scope>NUCLEOTIDE SEQUENCE</scope>
    <source>
        <tissue evidence="1">Whole organism</tissue>
    </source>
</reference>